<feature type="transmembrane region" description="Helical" evidence="1">
    <location>
        <begin position="215"/>
        <end position="236"/>
    </location>
</feature>
<dbReference type="RefSeq" id="WP_044854353.1">
    <property type="nucleotide sequence ID" value="NZ_CP016174.1"/>
</dbReference>
<dbReference type="STRING" id="31958.SD37_13600"/>
<dbReference type="Pfam" id="PF13628">
    <property type="entry name" value="DUF4142"/>
    <property type="match status" value="1"/>
</dbReference>
<keyword evidence="1" id="KW-1133">Transmembrane helix</keyword>
<keyword evidence="4" id="KW-1185">Reference proteome</keyword>
<keyword evidence="1" id="KW-0472">Membrane</keyword>
<dbReference type="KEGG" id="aori:SD37_13600"/>
<evidence type="ECO:0000313" key="3">
    <source>
        <dbReference type="EMBL" id="ANN16590.1"/>
    </source>
</evidence>
<keyword evidence="1" id="KW-0812">Transmembrane</keyword>
<evidence type="ECO:0000313" key="4">
    <source>
        <dbReference type="Proteomes" id="UP000093695"/>
    </source>
</evidence>
<proteinExistence type="predicted"/>
<protein>
    <recommendedName>
        <fullName evidence="2">DUF4142 domain-containing protein</fullName>
    </recommendedName>
</protein>
<reference evidence="3 4" key="1">
    <citation type="journal article" date="2015" name="Genome Announc.">
        <title>Draft Genome Sequence of Norvancomycin-Producing Strain Amycolatopsis orientalis CPCC200066.</title>
        <authorList>
            <person name="Lei X."/>
            <person name="Yuan F."/>
            <person name="Shi Y."/>
            <person name="Li X."/>
            <person name="Wang L."/>
            <person name="Hong B."/>
        </authorList>
    </citation>
    <scope>NUCLEOTIDE SEQUENCE [LARGE SCALE GENOMIC DNA]</scope>
    <source>
        <strain evidence="3 4">B-37</strain>
    </source>
</reference>
<evidence type="ECO:0000259" key="2">
    <source>
        <dbReference type="Pfam" id="PF13628"/>
    </source>
</evidence>
<feature type="domain" description="DUF4142" evidence="2">
    <location>
        <begin position="49"/>
        <end position="180"/>
    </location>
</feature>
<organism evidence="3 4">
    <name type="scientific">Amycolatopsis orientalis</name>
    <name type="common">Nocardia orientalis</name>
    <dbReference type="NCBI Taxonomy" id="31958"/>
    <lineage>
        <taxon>Bacteria</taxon>
        <taxon>Bacillati</taxon>
        <taxon>Actinomycetota</taxon>
        <taxon>Actinomycetes</taxon>
        <taxon>Pseudonocardiales</taxon>
        <taxon>Pseudonocardiaceae</taxon>
        <taxon>Amycolatopsis</taxon>
    </lineage>
</organism>
<accession>A0A193BWN9</accession>
<sequence>MTSASDLPGETTGPVLSRFSRLLLVLLTMAAVTLLGPVDDAHAQELSAADKNLIVNVKLAGLWEMPAGMWAQERGKSQRTREVGRKLMIDHGRLDTATHAIADRFGITLPREPSDQQSAWLGEMKAARDDSEFDRIFANRLRYAHGVLFPIIAQVRAGTRNDVVRDYATTANQAVLRHMTLLESTGVVDQSLMPEAPVPQSNAANAAMDVGFGDFALGLLLAVVLGGGLFFAIRTLRSKNTRTRKRAAAAEPELVPSAPGEINV</sequence>
<gene>
    <name evidence="3" type="ORF">SD37_13600</name>
</gene>
<evidence type="ECO:0000256" key="1">
    <source>
        <dbReference type="SAM" id="Phobius"/>
    </source>
</evidence>
<dbReference type="InterPro" id="IPR025419">
    <property type="entry name" value="DUF4142"/>
</dbReference>
<dbReference type="eggNOG" id="COG3652">
    <property type="taxonomic scope" value="Bacteria"/>
</dbReference>
<name>A0A193BWN9_AMYOR</name>
<dbReference type="AlphaFoldDB" id="A0A193BWN9"/>
<dbReference type="EMBL" id="CP016174">
    <property type="protein sequence ID" value="ANN16590.1"/>
    <property type="molecule type" value="Genomic_DNA"/>
</dbReference>
<dbReference type="Proteomes" id="UP000093695">
    <property type="component" value="Chromosome"/>
</dbReference>